<evidence type="ECO:0000313" key="2">
    <source>
        <dbReference type="EMBL" id="KAJ7706108.1"/>
    </source>
</evidence>
<proteinExistence type="predicted"/>
<keyword evidence="3" id="KW-1185">Reference proteome</keyword>
<accession>A0AAD7GVA3</accession>
<dbReference type="EMBL" id="JARKIE010000007">
    <property type="protein sequence ID" value="KAJ7706108.1"/>
    <property type="molecule type" value="Genomic_DNA"/>
</dbReference>
<organism evidence="2 3">
    <name type="scientific">Mycena rosella</name>
    <name type="common">Pink bonnet</name>
    <name type="synonym">Agaricus rosellus</name>
    <dbReference type="NCBI Taxonomy" id="1033263"/>
    <lineage>
        <taxon>Eukaryota</taxon>
        <taxon>Fungi</taxon>
        <taxon>Dikarya</taxon>
        <taxon>Basidiomycota</taxon>
        <taxon>Agaricomycotina</taxon>
        <taxon>Agaricomycetes</taxon>
        <taxon>Agaricomycetidae</taxon>
        <taxon>Agaricales</taxon>
        <taxon>Marasmiineae</taxon>
        <taxon>Mycenaceae</taxon>
        <taxon>Mycena</taxon>
    </lineage>
</organism>
<feature type="compositionally biased region" description="Polar residues" evidence="1">
    <location>
        <begin position="16"/>
        <end position="38"/>
    </location>
</feature>
<name>A0AAD7GVA3_MYCRO</name>
<reference evidence="2" key="1">
    <citation type="submission" date="2023-03" db="EMBL/GenBank/DDBJ databases">
        <title>Massive genome expansion in bonnet fungi (Mycena s.s.) driven by repeated elements and novel gene families across ecological guilds.</title>
        <authorList>
            <consortium name="Lawrence Berkeley National Laboratory"/>
            <person name="Harder C.B."/>
            <person name="Miyauchi S."/>
            <person name="Viragh M."/>
            <person name="Kuo A."/>
            <person name="Thoen E."/>
            <person name="Andreopoulos B."/>
            <person name="Lu D."/>
            <person name="Skrede I."/>
            <person name="Drula E."/>
            <person name="Henrissat B."/>
            <person name="Morin E."/>
            <person name="Kohler A."/>
            <person name="Barry K."/>
            <person name="LaButti K."/>
            <person name="Morin E."/>
            <person name="Salamov A."/>
            <person name="Lipzen A."/>
            <person name="Mereny Z."/>
            <person name="Hegedus B."/>
            <person name="Baldrian P."/>
            <person name="Stursova M."/>
            <person name="Weitz H."/>
            <person name="Taylor A."/>
            <person name="Grigoriev I.V."/>
            <person name="Nagy L.G."/>
            <person name="Martin F."/>
            <person name="Kauserud H."/>
        </authorList>
    </citation>
    <scope>NUCLEOTIDE SEQUENCE</scope>
    <source>
        <strain evidence="2">CBHHK067</strain>
    </source>
</reference>
<gene>
    <name evidence="2" type="ORF">B0H17DRAFT_1192645</name>
</gene>
<comment type="caution">
    <text evidence="2">The sequence shown here is derived from an EMBL/GenBank/DDBJ whole genome shotgun (WGS) entry which is preliminary data.</text>
</comment>
<evidence type="ECO:0000256" key="1">
    <source>
        <dbReference type="SAM" id="MobiDB-lite"/>
    </source>
</evidence>
<protein>
    <submittedName>
        <fullName evidence="2">Uncharacterized protein</fullName>
    </submittedName>
</protein>
<feature type="region of interest" description="Disordered" evidence="1">
    <location>
        <begin position="181"/>
        <end position="217"/>
    </location>
</feature>
<dbReference type="AlphaFoldDB" id="A0AAD7GVA3"/>
<sequence length="360" mass="39763">MSRQDRRPLSQVPEDSVNSYMRPSTQQQSFTLPSSPYNPTDPDIFDTFAYFPSDAGPQLDDPNEAYYHPTDVQDVDNTGSEYPYLSSMQFPEMPLHTPVPPPAQPFFLLPDPSPEHEALPRSPDPPTAWDLDLNAILNATDLFAPLFPNTTESSNISVPHTPATAVAPHMLALDMPQLCSEAPSPGQRAPESHRRSRVPCVQPGTSGFVPSDPDDISPHEKKRLYVESLEQHIQFLHQLFASMNVQPVPLERVSSYRGLTTRSMRTILLTLHRSANAIHAQTITEANRMMGLRDALFQVQAANYAWQTYESDTALSPASDSAGTSESTCVASDPEVEFSKYFADPSVGGFEAQLTSTTEI</sequence>
<evidence type="ECO:0000313" key="3">
    <source>
        <dbReference type="Proteomes" id="UP001221757"/>
    </source>
</evidence>
<feature type="region of interest" description="Disordered" evidence="1">
    <location>
        <begin position="1"/>
        <end position="44"/>
    </location>
</feature>
<dbReference type="Proteomes" id="UP001221757">
    <property type="component" value="Unassembled WGS sequence"/>
</dbReference>